<feature type="region of interest" description="Disordered" evidence="1">
    <location>
        <begin position="1"/>
        <end position="24"/>
    </location>
</feature>
<evidence type="ECO:0000256" key="1">
    <source>
        <dbReference type="SAM" id="MobiDB-lite"/>
    </source>
</evidence>
<evidence type="ECO:0000313" key="6">
    <source>
        <dbReference type="Proteomes" id="UP000663832"/>
    </source>
</evidence>
<dbReference type="AlphaFoldDB" id="A0A814XAZ5"/>
<dbReference type="OrthoDB" id="10024743at2759"/>
<protein>
    <submittedName>
        <fullName evidence="5">Uncharacterized protein</fullName>
    </submittedName>
</protein>
<keyword evidence="2" id="KW-0472">Membrane</keyword>
<feature type="transmembrane region" description="Helical" evidence="2">
    <location>
        <begin position="203"/>
        <end position="226"/>
    </location>
</feature>
<keyword evidence="6" id="KW-1185">Reference proteome</keyword>
<feature type="transmembrane region" description="Helical" evidence="2">
    <location>
        <begin position="154"/>
        <end position="176"/>
    </location>
</feature>
<dbReference type="EMBL" id="CAJNOM010000196">
    <property type="protein sequence ID" value="CAF1211756.1"/>
    <property type="molecule type" value="Genomic_DNA"/>
</dbReference>
<evidence type="ECO:0000256" key="2">
    <source>
        <dbReference type="SAM" id="Phobius"/>
    </source>
</evidence>
<dbReference type="EMBL" id="CAJNOM010000196">
    <property type="protein sequence ID" value="CAF1212491.1"/>
    <property type="molecule type" value="Genomic_DNA"/>
</dbReference>
<name>A0A814XAZ5_9BILA</name>
<feature type="transmembrane region" description="Helical" evidence="2">
    <location>
        <begin position="118"/>
        <end position="142"/>
    </location>
</feature>
<accession>A0A814XAZ5</accession>
<dbReference type="Proteomes" id="UP000663877">
    <property type="component" value="Unassembled WGS sequence"/>
</dbReference>
<keyword evidence="2" id="KW-0812">Transmembrane</keyword>
<keyword evidence="2" id="KW-1133">Transmembrane helix</keyword>
<evidence type="ECO:0000313" key="3">
    <source>
        <dbReference type="EMBL" id="CAF0778785.1"/>
    </source>
</evidence>
<evidence type="ECO:0000313" key="4">
    <source>
        <dbReference type="EMBL" id="CAF1211756.1"/>
    </source>
</evidence>
<feature type="transmembrane region" description="Helical" evidence="2">
    <location>
        <begin position="89"/>
        <end position="112"/>
    </location>
</feature>
<feature type="compositionally biased region" description="Polar residues" evidence="1">
    <location>
        <begin position="1"/>
        <end position="11"/>
    </location>
</feature>
<gene>
    <name evidence="3" type="ORF">BJG266_LOCUS4002</name>
    <name evidence="4" type="ORF">QVE165_LOCUS26405</name>
    <name evidence="5" type="ORF">QVE165_LOCUS26446</name>
</gene>
<organism evidence="5 6">
    <name type="scientific">Adineta steineri</name>
    <dbReference type="NCBI Taxonomy" id="433720"/>
    <lineage>
        <taxon>Eukaryota</taxon>
        <taxon>Metazoa</taxon>
        <taxon>Spiralia</taxon>
        <taxon>Gnathifera</taxon>
        <taxon>Rotifera</taxon>
        <taxon>Eurotatoria</taxon>
        <taxon>Bdelloidea</taxon>
        <taxon>Adinetida</taxon>
        <taxon>Adinetidae</taxon>
        <taxon>Adineta</taxon>
    </lineage>
</organism>
<proteinExistence type="predicted"/>
<reference evidence="5" key="1">
    <citation type="submission" date="2021-02" db="EMBL/GenBank/DDBJ databases">
        <authorList>
            <person name="Nowell W R."/>
        </authorList>
    </citation>
    <scope>NUCLEOTIDE SEQUENCE</scope>
</reference>
<comment type="caution">
    <text evidence="5">The sequence shown here is derived from an EMBL/GenBank/DDBJ whole genome shotgun (WGS) entry which is preliminary data.</text>
</comment>
<sequence length="238" mass="26849">MERISNRTNNENSDRSELPPPPPYTSVIYKTDNHNFDSNLPPNYSDAIGQSVVYINNYPGPPITDGYVQTTQDNISTHQENFMSKTTRIYLIVNALIMILFGLICVGIQIGILTSHSIIYYYYGFWGGGFLVGIGITILILFKRRNQIDYTNIFYSFFWHTIFVGIVFAVGLVIVFTDKCDDNATENVGNSQMCRHSYKLLNGILLGSFALALVQSITNTFVFGCLKRRHSIIPNSIS</sequence>
<dbReference type="Proteomes" id="UP000663832">
    <property type="component" value="Unassembled WGS sequence"/>
</dbReference>
<evidence type="ECO:0000313" key="5">
    <source>
        <dbReference type="EMBL" id="CAF1212491.1"/>
    </source>
</evidence>
<dbReference type="EMBL" id="CAJNOI010000009">
    <property type="protein sequence ID" value="CAF0778785.1"/>
    <property type="molecule type" value="Genomic_DNA"/>
</dbReference>